<gene>
    <name evidence="8 11" type="primary">bamA</name>
    <name evidence="11" type="ORF">SMD27_09290</name>
</gene>
<organism evidence="11 12">
    <name type="scientific">Dongia soli</name>
    <dbReference type="NCBI Taxonomy" id="600628"/>
    <lineage>
        <taxon>Bacteria</taxon>
        <taxon>Pseudomonadati</taxon>
        <taxon>Pseudomonadota</taxon>
        <taxon>Alphaproteobacteria</taxon>
        <taxon>Rhodospirillales</taxon>
        <taxon>Dongiaceae</taxon>
        <taxon>Dongia</taxon>
    </lineage>
</organism>
<dbReference type="PIRSF" id="PIRSF006076">
    <property type="entry name" value="OM_assembly_OMP85"/>
    <property type="match status" value="1"/>
</dbReference>
<evidence type="ECO:0000256" key="6">
    <source>
        <dbReference type="ARBA" id="ARBA00023136"/>
    </source>
</evidence>
<evidence type="ECO:0000259" key="10">
    <source>
        <dbReference type="PROSITE" id="PS51779"/>
    </source>
</evidence>
<proteinExistence type="inferred from homology"/>
<dbReference type="RefSeq" id="WP_320508090.1">
    <property type="nucleotide sequence ID" value="NZ_JAXCLW010000002.1"/>
</dbReference>
<dbReference type="EMBL" id="JAXCLW010000002">
    <property type="protein sequence ID" value="MDY0883037.1"/>
    <property type="molecule type" value="Genomic_DNA"/>
</dbReference>
<keyword evidence="5 8" id="KW-0677">Repeat</keyword>
<evidence type="ECO:0000256" key="3">
    <source>
        <dbReference type="ARBA" id="ARBA00022692"/>
    </source>
</evidence>
<evidence type="ECO:0000313" key="11">
    <source>
        <dbReference type="EMBL" id="MDY0883037.1"/>
    </source>
</evidence>
<comment type="function">
    <text evidence="8">Part of the outer membrane protein assembly complex, which is involved in assembly and insertion of beta-barrel proteins into the outer membrane.</text>
</comment>
<dbReference type="NCBIfam" id="TIGR03303">
    <property type="entry name" value="OM_YaeT"/>
    <property type="match status" value="1"/>
</dbReference>
<dbReference type="InterPro" id="IPR000184">
    <property type="entry name" value="Bac_surfAg_D15"/>
</dbReference>
<evidence type="ECO:0000256" key="1">
    <source>
        <dbReference type="ARBA" id="ARBA00004370"/>
    </source>
</evidence>
<evidence type="ECO:0000313" key="12">
    <source>
        <dbReference type="Proteomes" id="UP001279642"/>
    </source>
</evidence>
<evidence type="ECO:0000256" key="8">
    <source>
        <dbReference type="HAMAP-Rule" id="MF_01430"/>
    </source>
</evidence>
<comment type="subunit">
    <text evidence="8">Part of the Bam complex.</text>
</comment>
<dbReference type="Pfam" id="PF01103">
    <property type="entry name" value="Omp85"/>
    <property type="match status" value="1"/>
</dbReference>
<dbReference type="PROSITE" id="PS51779">
    <property type="entry name" value="POTRA"/>
    <property type="match status" value="3"/>
</dbReference>
<reference evidence="11 12" key="1">
    <citation type="journal article" date="2016" name="Antonie Van Leeuwenhoek">
        <title>Dongia soli sp. nov., isolated from soil from Dokdo, Korea.</title>
        <authorList>
            <person name="Kim D.U."/>
            <person name="Lee H."/>
            <person name="Kim H."/>
            <person name="Kim S.G."/>
            <person name="Ka J.O."/>
        </authorList>
    </citation>
    <scope>NUCLEOTIDE SEQUENCE [LARGE SCALE GENOMIC DNA]</scope>
    <source>
        <strain evidence="11 12">D78</strain>
    </source>
</reference>
<feature type="domain" description="POTRA" evidence="10">
    <location>
        <begin position="103"/>
        <end position="180"/>
    </location>
</feature>
<evidence type="ECO:0000256" key="4">
    <source>
        <dbReference type="ARBA" id="ARBA00022729"/>
    </source>
</evidence>
<protein>
    <recommendedName>
        <fullName evidence="8 9">Outer membrane protein assembly factor BamA</fullName>
    </recommendedName>
</protein>
<evidence type="ECO:0000256" key="5">
    <source>
        <dbReference type="ARBA" id="ARBA00022737"/>
    </source>
</evidence>
<dbReference type="Pfam" id="PF07244">
    <property type="entry name" value="POTRA"/>
    <property type="match status" value="5"/>
</dbReference>
<keyword evidence="6 8" id="KW-0472">Membrane</keyword>
<evidence type="ECO:0000256" key="2">
    <source>
        <dbReference type="ARBA" id="ARBA00022452"/>
    </source>
</evidence>
<comment type="subcellular location">
    <subcellularLocation>
        <location evidence="8">Cell outer membrane</location>
    </subcellularLocation>
    <subcellularLocation>
        <location evidence="1">Membrane</location>
    </subcellularLocation>
</comment>
<comment type="similarity">
    <text evidence="8">Belongs to the BamA family.</text>
</comment>
<dbReference type="InterPro" id="IPR039910">
    <property type="entry name" value="D15-like"/>
</dbReference>
<name>A0ABU5E9T3_9PROT</name>
<dbReference type="InterPro" id="IPR034746">
    <property type="entry name" value="POTRA"/>
</dbReference>
<comment type="caution">
    <text evidence="11">The sequence shown here is derived from an EMBL/GenBank/DDBJ whole genome shotgun (WGS) entry which is preliminary data.</text>
</comment>
<dbReference type="HAMAP" id="MF_01430">
    <property type="entry name" value="OM_assembly_BamA"/>
    <property type="match status" value="1"/>
</dbReference>
<accession>A0ABU5E9T3</accession>
<keyword evidence="2 8" id="KW-1134">Transmembrane beta strand</keyword>
<sequence>MAIVKRLVLTLAITIGIFGLTGISKAYAQNISSGDPIQEIRVEGNQRIEPETIRSYMQINPGDNFDAQKIDQALKNLFATGLFADVNLRREGNALVVSVKENPIINKLAFEGNKRIEDDALQAEVQLRPRVVYTQTRVQQDVKRILDLYRRSGRFAATVEPKIIKLDQNRVNLVFEIHEGDITEVRRIDFIGNKVFSDSELRDEVLTRVSHWYLFLTNADTYDPDRLTVDKEQLRRFYLSEGYADFRVISAVAELSPDQEAFFITFTVEEGERYKFGKVDVKTTLKGLDPNSLRGDLDTTEGDWYDASRVEDTVQKLSDRLGNLGYAFVDVRPRIDRDAKNRVLNLTYDIQEGPKVYVERIDISGNVRTQDKVIRREFRLAEGDAFSTEKLKRTEQRLKNLDFFESVDISQAAGSTPDKTIIKVKVQEKSTGELSFGAGFSTADGPLGTVGLRERNLLGKGQDLSATIGISGKRSSGSINFTDPYFLDKEMSATFGIFHTRYRARHDRYRQMSSGFNTALGYDISEYTRHTLGYTFSADDIYHIDDEASQVIKDDKGYEFRSTLKSNVIYDRRDSKLDPRDGYYVNLETDYTGVGGTVYAVKGVLSGGYFIPFNRSKSVSLGLSAETGYIQPLFGDYLHFADAFQLGGQTLRGFADRGVGPRDEDAKKKDGSIGGQFLFDGTISLGFPLGLPEEYQIRGRVFSDFGTVTGTDPHSNVDVDDSGMIRVSAGLGLTWVSPFGPLAVDLAVPMRKDSKDETELFSFSVGTQF</sequence>
<keyword evidence="7 8" id="KW-0998">Cell outer membrane</keyword>
<keyword evidence="4 8" id="KW-0732">Signal</keyword>
<keyword evidence="12" id="KW-1185">Reference proteome</keyword>
<feature type="domain" description="POTRA" evidence="10">
    <location>
        <begin position="356"/>
        <end position="429"/>
    </location>
</feature>
<keyword evidence="3 8" id="KW-0812">Transmembrane</keyword>
<dbReference type="InterPro" id="IPR010827">
    <property type="entry name" value="BamA/TamA_POTRA"/>
</dbReference>
<dbReference type="PANTHER" id="PTHR12815:SF23">
    <property type="entry name" value="OUTER MEMBRANE PROTEIN ASSEMBLY FACTOR BAMA"/>
    <property type="match status" value="1"/>
</dbReference>
<dbReference type="PANTHER" id="PTHR12815">
    <property type="entry name" value="SORTING AND ASSEMBLY MACHINERY SAMM50 PROTEIN FAMILY MEMBER"/>
    <property type="match status" value="1"/>
</dbReference>
<dbReference type="InterPro" id="IPR023707">
    <property type="entry name" value="OM_assembly_BamA"/>
</dbReference>
<dbReference type="Gene3D" id="3.10.20.310">
    <property type="entry name" value="membrane protein fhac"/>
    <property type="match status" value="5"/>
</dbReference>
<dbReference type="Proteomes" id="UP001279642">
    <property type="component" value="Unassembled WGS sequence"/>
</dbReference>
<feature type="domain" description="POTRA" evidence="10">
    <location>
        <begin position="35"/>
        <end position="102"/>
    </location>
</feature>
<evidence type="ECO:0000256" key="9">
    <source>
        <dbReference type="NCBIfam" id="TIGR03303"/>
    </source>
</evidence>
<evidence type="ECO:0000256" key="7">
    <source>
        <dbReference type="ARBA" id="ARBA00023237"/>
    </source>
</evidence>
<dbReference type="Gene3D" id="2.40.160.50">
    <property type="entry name" value="membrane protein fhac: a member of the omp85/tpsb transporter family"/>
    <property type="match status" value="1"/>
</dbReference>